<dbReference type="OrthoDB" id="9763290at2"/>
<keyword evidence="4 9" id="KW-0547">Nucleotide-binding</keyword>
<keyword evidence="13" id="KW-1185">Reference proteome</keyword>
<organism evidence="12 13">
    <name type="scientific">Aquimarina intermedia</name>
    <dbReference type="NCBI Taxonomy" id="350814"/>
    <lineage>
        <taxon>Bacteria</taxon>
        <taxon>Pseudomonadati</taxon>
        <taxon>Bacteroidota</taxon>
        <taxon>Flavobacteriia</taxon>
        <taxon>Flavobacteriales</taxon>
        <taxon>Flavobacteriaceae</taxon>
        <taxon>Aquimarina</taxon>
    </lineage>
</organism>
<feature type="binding site" evidence="9">
    <location>
        <position position="100"/>
    </location>
    <ligand>
        <name>L-glutamine</name>
        <dbReference type="ChEBI" id="CHEBI:58359"/>
    </ligand>
</feature>
<evidence type="ECO:0000256" key="7">
    <source>
        <dbReference type="ARBA" id="ARBA00048741"/>
    </source>
</evidence>
<feature type="binding site" evidence="9">
    <location>
        <begin position="368"/>
        <end position="369"/>
    </location>
    <ligand>
        <name>ATP</name>
        <dbReference type="ChEBI" id="CHEBI:30616"/>
    </ligand>
</feature>
<comment type="caution">
    <text evidence="12">The sequence shown here is derived from an EMBL/GenBank/DDBJ whole genome shotgun (WGS) entry which is preliminary data.</text>
</comment>
<dbReference type="InterPro" id="IPR051786">
    <property type="entry name" value="ASN_synthetase/amidase"/>
</dbReference>
<dbReference type="GO" id="GO:0005829">
    <property type="term" value="C:cytosol"/>
    <property type="evidence" value="ECO:0007669"/>
    <property type="project" value="TreeGrafter"/>
</dbReference>
<dbReference type="AlphaFoldDB" id="A0A5S5C7J0"/>
<feature type="binding site" evidence="9">
    <location>
        <position position="294"/>
    </location>
    <ligand>
        <name>ATP</name>
        <dbReference type="ChEBI" id="CHEBI:30616"/>
    </ligand>
</feature>
<feature type="site" description="Important for beta-aspartyl-AMP intermediate formation" evidence="10">
    <location>
        <position position="370"/>
    </location>
</feature>
<evidence type="ECO:0000256" key="6">
    <source>
        <dbReference type="ARBA" id="ARBA00022962"/>
    </source>
</evidence>
<dbReference type="PIRSF" id="PIRSF001589">
    <property type="entry name" value="Asn_synthetase_glu-h"/>
    <property type="match status" value="1"/>
</dbReference>
<evidence type="ECO:0000313" key="12">
    <source>
        <dbReference type="EMBL" id="TYP74356.1"/>
    </source>
</evidence>
<evidence type="ECO:0000256" key="9">
    <source>
        <dbReference type="PIRSR" id="PIRSR001589-2"/>
    </source>
</evidence>
<dbReference type="InterPro" id="IPR006426">
    <property type="entry name" value="Asn_synth_AEB"/>
</dbReference>
<evidence type="ECO:0000256" key="5">
    <source>
        <dbReference type="ARBA" id="ARBA00022840"/>
    </source>
</evidence>
<dbReference type="PROSITE" id="PS51278">
    <property type="entry name" value="GATASE_TYPE_2"/>
    <property type="match status" value="1"/>
</dbReference>
<accession>A0A5S5C7J0</accession>
<comment type="catalytic activity">
    <reaction evidence="7">
        <text>L-aspartate + L-glutamine + ATP + H2O = L-asparagine + L-glutamate + AMP + diphosphate + H(+)</text>
        <dbReference type="Rhea" id="RHEA:12228"/>
        <dbReference type="ChEBI" id="CHEBI:15377"/>
        <dbReference type="ChEBI" id="CHEBI:15378"/>
        <dbReference type="ChEBI" id="CHEBI:29985"/>
        <dbReference type="ChEBI" id="CHEBI:29991"/>
        <dbReference type="ChEBI" id="CHEBI:30616"/>
        <dbReference type="ChEBI" id="CHEBI:33019"/>
        <dbReference type="ChEBI" id="CHEBI:58048"/>
        <dbReference type="ChEBI" id="CHEBI:58359"/>
        <dbReference type="ChEBI" id="CHEBI:456215"/>
        <dbReference type="EC" id="6.3.5.4"/>
    </reaction>
</comment>
<dbReference type="Proteomes" id="UP000324376">
    <property type="component" value="Unassembled WGS sequence"/>
</dbReference>
<dbReference type="GO" id="GO:0006529">
    <property type="term" value="P:asparagine biosynthetic process"/>
    <property type="evidence" value="ECO:0007669"/>
    <property type="project" value="UniProtKB-KW"/>
</dbReference>
<dbReference type="Pfam" id="PF13537">
    <property type="entry name" value="GATase_7"/>
    <property type="match status" value="1"/>
</dbReference>
<dbReference type="CDD" id="cd00712">
    <property type="entry name" value="AsnB"/>
    <property type="match status" value="1"/>
</dbReference>
<evidence type="ECO:0000259" key="11">
    <source>
        <dbReference type="PROSITE" id="PS51278"/>
    </source>
</evidence>
<dbReference type="PANTHER" id="PTHR43284">
    <property type="entry name" value="ASPARAGINE SYNTHETASE (GLUTAMINE-HYDROLYZING)"/>
    <property type="match status" value="1"/>
</dbReference>
<proteinExistence type="inferred from homology"/>
<dbReference type="EMBL" id="VNHU01000004">
    <property type="protein sequence ID" value="TYP74356.1"/>
    <property type="molecule type" value="Genomic_DNA"/>
</dbReference>
<dbReference type="InterPro" id="IPR017932">
    <property type="entry name" value="GATase_2_dom"/>
</dbReference>
<dbReference type="GO" id="GO:0005524">
    <property type="term" value="F:ATP binding"/>
    <property type="evidence" value="ECO:0007669"/>
    <property type="project" value="UniProtKB-KW"/>
</dbReference>
<keyword evidence="6 8" id="KW-0315">Glutamine amidotransferase</keyword>
<evidence type="ECO:0000256" key="4">
    <source>
        <dbReference type="ARBA" id="ARBA00022741"/>
    </source>
</evidence>
<evidence type="ECO:0000256" key="2">
    <source>
        <dbReference type="ARBA" id="ARBA00005752"/>
    </source>
</evidence>
<dbReference type="InterPro" id="IPR001962">
    <property type="entry name" value="Asn_synthase"/>
</dbReference>
<dbReference type="PANTHER" id="PTHR43284:SF1">
    <property type="entry name" value="ASPARAGINE SYNTHETASE"/>
    <property type="match status" value="1"/>
</dbReference>
<keyword evidence="5 9" id="KW-0067">ATP-binding</keyword>
<reference evidence="12 13" key="1">
    <citation type="submission" date="2019-07" db="EMBL/GenBank/DDBJ databases">
        <title>Genomic Encyclopedia of Archaeal and Bacterial Type Strains, Phase II (KMG-II): from individual species to whole genera.</title>
        <authorList>
            <person name="Goeker M."/>
        </authorList>
    </citation>
    <scope>NUCLEOTIDE SEQUENCE [LARGE SCALE GENOMIC DNA]</scope>
    <source>
        <strain evidence="12 13">DSM 17527</strain>
    </source>
</reference>
<dbReference type="SUPFAM" id="SSF52402">
    <property type="entry name" value="Adenine nucleotide alpha hydrolases-like"/>
    <property type="match status" value="1"/>
</dbReference>
<dbReference type="GO" id="GO:0004066">
    <property type="term" value="F:asparagine synthase (glutamine-hydrolyzing) activity"/>
    <property type="evidence" value="ECO:0007669"/>
    <property type="project" value="UniProtKB-EC"/>
</dbReference>
<evidence type="ECO:0000256" key="8">
    <source>
        <dbReference type="PIRSR" id="PIRSR001589-1"/>
    </source>
</evidence>
<dbReference type="RefSeq" id="WP_148782468.1">
    <property type="nucleotide sequence ID" value="NZ_VNHU01000004.1"/>
</dbReference>
<dbReference type="EC" id="6.3.5.4" evidence="3"/>
<protein>
    <recommendedName>
        <fullName evidence="3">asparagine synthase (glutamine-hydrolyzing)</fullName>
        <ecNumber evidence="3">6.3.5.4</ecNumber>
    </recommendedName>
</protein>
<dbReference type="Gene3D" id="3.60.20.10">
    <property type="entry name" value="Glutamine Phosphoribosylpyrophosphate, subunit 1, domain 1"/>
    <property type="match status" value="1"/>
</dbReference>
<dbReference type="CDD" id="cd01991">
    <property type="entry name" value="Asn_synthase_B_C"/>
    <property type="match status" value="1"/>
</dbReference>
<dbReference type="SUPFAM" id="SSF56235">
    <property type="entry name" value="N-terminal nucleophile aminohydrolases (Ntn hydrolases)"/>
    <property type="match status" value="1"/>
</dbReference>
<dbReference type="NCBIfam" id="TIGR01536">
    <property type="entry name" value="asn_synth_AEB"/>
    <property type="match status" value="1"/>
</dbReference>
<dbReference type="InterPro" id="IPR029055">
    <property type="entry name" value="Ntn_hydrolases_N"/>
</dbReference>
<dbReference type="Gene3D" id="3.40.50.620">
    <property type="entry name" value="HUPs"/>
    <property type="match status" value="1"/>
</dbReference>
<evidence type="ECO:0000256" key="3">
    <source>
        <dbReference type="ARBA" id="ARBA00012737"/>
    </source>
</evidence>
<evidence type="ECO:0000256" key="10">
    <source>
        <dbReference type="PIRSR" id="PIRSR001589-3"/>
    </source>
</evidence>
<gene>
    <name evidence="12" type="ORF">BD809_104176</name>
</gene>
<keyword evidence="8" id="KW-0061">Asparagine biosynthesis</keyword>
<feature type="domain" description="Glutamine amidotransferase type-2" evidence="11">
    <location>
        <begin position="2"/>
        <end position="213"/>
    </location>
</feature>
<dbReference type="InterPro" id="IPR033738">
    <property type="entry name" value="AsnB_N"/>
</dbReference>
<comment type="pathway">
    <text evidence="1">Amino-acid biosynthesis; L-asparagine biosynthesis; L-asparagine from L-aspartate (L-Gln route): step 1/1.</text>
</comment>
<evidence type="ECO:0000313" key="13">
    <source>
        <dbReference type="Proteomes" id="UP000324376"/>
    </source>
</evidence>
<dbReference type="InterPro" id="IPR014729">
    <property type="entry name" value="Rossmann-like_a/b/a_fold"/>
</dbReference>
<comment type="similarity">
    <text evidence="2">Belongs to the asparagine synthetase family.</text>
</comment>
<dbReference type="Pfam" id="PF00733">
    <property type="entry name" value="Asn_synthase"/>
    <property type="match status" value="1"/>
</dbReference>
<name>A0A5S5C7J0_9FLAO</name>
<feature type="active site" description="For GATase activity" evidence="8">
    <location>
        <position position="2"/>
    </location>
</feature>
<sequence length="620" mass="71789">MCGICGYIKNSRVNDSDHEIIENMNRKLIHRGPDAQKTLIMDNVVLGFTRLSIIGLNNGMQPLYNEDKSLILICNGEIFNYIELKRQLKLKGHVFSTETDIEVILHLYEDHGKDFLNLLNGQFAFALYDIKKKEMFCARDHMGVIPFYYTKVENTFIFGSEVKAILEHPSVKTSVDLIGLDQVLTFPGLISPRTMFENIHSLENGHYLVYNENGEIKTTEYWDLMYPEENGNNNYDHEQHYIETMESLFDTSLKYRLRADVPSGIYLSGGLDSSMIASKIHKNFPNTVKDAFSIDFTDSLHSESYYQKLVAQQSALDLHQKVFLFDDISDRLIQSVYHSECPIKETYNTASLSLSESVRNNKIKVILSGEGADEFFAGYVGYRFDKMRKQGLISIEGEEEETNLREKLWGDASFFYERNYTAYNKVKMGLYSSAIKDVFNDINCLNHPLIKKERIENRHVIHKRAYIDYKIRLVDHLVSDHGDRMGMANSVEVRYPFLDKDIIEYSTTIPPDLKLNGFTEKYILKKIGETCVPRKILEREKFHFIAPGSPYLLQQKIEYIQDLLSYDLIKKQGYFDPDTIESLKKKYSEKGFTINAPYENDLLITVITFGIFLDQFFGKN</sequence>
<keyword evidence="8" id="KW-0028">Amino-acid biosynthesis</keyword>
<evidence type="ECO:0000256" key="1">
    <source>
        <dbReference type="ARBA" id="ARBA00005187"/>
    </source>
</evidence>